<feature type="modified residue" description="4-aspartylphosphate" evidence="2">
    <location>
        <position position="54"/>
    </location>
</feature>
<reference evidence="4 5" key="1">
    <citation type="journal article" date="2020" name="Microb. Ecol.">
        <title>Ecogenomics of the Marine Benthic Filamentous Cyanobacterium Adonisia.</title>
        <authorList>
            <person name="Walter J.M."/>
            <person name="Coutinho F.H."/>
            <person name="Leomil L."/>
            <person name="Hargreaves P.I."/>
            <person name="Campeao M.E."/>
            <person name="Vieira V.V."/>
            <person name="Silva B.S."/>
            <person name="Fistarol G.O."/>
            <person name="Salomon P.S."/>
            <person name="Sawabe T."/>
            <person name="Mino S."/>
            <person name="Hosokawa M."/>
            <person name="Miyashita H."/>
            <person name="Maruyama F."/>
            <person name="van Verk M.C."/>
            <person name="Dutilh B.E."/>
            <person name="Thompson C.C."/>
            <person name="Thompson F.L."/>
        </authorList>
    </citation>
    <scope>NUCLEOTIDE SEQUENCE [LARGE SCALE GENOMIC DNA]</scope>
    <source>
        <strain evidence="4 5">CCMR0081</strain>
    </source>
</reference>
<dbReference type="InterPro" id="IPR001789">
    <property type="entry name" value="Sig_transdc_resp-reg_receiver"/>
</dbReference>
<feature type="modified residue" description="4-aspartylphosphate" evidence="2">
    <location>
        <position position="202"/>
    </location>
</feature>
<feature type="domain" description="Response regulatory" evidence="3">
    <location>
        <begin position="153"/>
        <end position="269"/>
    </location>
</feature>
<accession>A0A6M0RLX6</accession>
<dbReference type="InterPro" id="IPR011006">
    <property type="entry name" value="CheY-like_superfamily"/>
</dbReference>
<feature type="domain" description="Response regulatory" evidence="3">
    <location>
        <begin position="4"/>
        <end position="121"/>
    </location>
</feature>
<evidence type="ECO:0000256" key="2">
    <source>
        <dbReference type="PROSITE-ProRule" id="PRU00169"/>
    </source>
</evidence>
<organism evidence="4 5">
    <name type="scientific">Adonisia turfae CCMR0081</name>
    <dbReference type="NCBI Taxonomy" id="2292702"/>
    <lineage>
        <taxon>Bacteria</taxon>
        <taxon>Bacillati</taxon>
        <taxon>Cyanobacteriota</taxon>
        <taxon>Adonisia</taxon>
        <taxon>Adonisia turfae</taxon>
    </lineage>
</organism>
<dbReference type="Gene3D" id="3.40.50.2300">
    <property type="match status" value="2"/>
</dbReference>
<dbReference type="PROSITE" id="PS50110">
    <property type="entry name" value="RESPONSE_REGULATORY"/>
    <property type="match status" value="2"/>
</dbReference>
<dbReference type="PANTHER" id="PTHR44591:SF23">
    <property type="entry name" value="CHEY SUBFAMILY"/>
    <property type="match status" value="1"/>
</dbReference>
<keyword evidence="5" id="KW-1185">Reference proteome</keyword>
<evidence type="ECO:0000259" key="3">
    <source>
        <dbReference type="PROSITE" id="PS50110"/>
    </source>
</evidence>
<evidence type="ECO:0000313" key="5">
    <source>
        <dbReference type="Proteomes" id="UP000481033"/>
    </source>
</evidence>
<gene>
    <name evidence="4" type="ORF">DXZ20_16080</name>
</gene>
<dbReference type="Proteomes" id="UP000481033">
    <property type="component" value="Unassembled WGS sequence"/>
</dbReference>
<name>A0A6M0RLX6_9CYAN</name>
<proteinExistence type="predicted"/>
<dbReference type="PANTHER" id="PTHR44591">
    <property type="entry name" value="STRESS RESPONSE REGULATOR PROTEIN 1"/>
    <property type="match status" value="1"/>
</dbReference>
<dbReference type="SUPFAM" id="SSF52172">
    <property type="entry name" value="CheY-like"/>
    <property type="match status" value="2"/>
</dbReference>
<dbReference type="AlphaFoldDB" id="A0A6M0RLX6"/>
<dbReference type="EMBL" id="QXHD01000004">
    <property type="protein sequence ID" value="NEZ57169.1"/>
    <property type="molecule type" value="Genomic_DNA"/>
</dbReference>
<dbReference type="InterPro" id="IPR050595">
    <property type="entry name" value="Bact_response_regulator"/>
</dbReference>
<protein>
    <submittedName>
        <fullName evidence="4">Response regulator</fullName>
    </submittedName>
</protein>
<dbReference type="GO" id="GO:0000160">
    <property type="term" value="P:phosphorelay signal transduction system"/>
    <property type="evidence" value="ECO:0007669"/>
    <property type="project" value="InterPro"/>
</dbReference>
<dbReference type="RefSeq" id="WP_163659325.1">
    <property type="nucleotide sequence ID" value="NZ_QXHD01000004.1"/>
</dbReference>
<comment type="caution">
    <text evidence="4">The sequence shown here is derived from an EMBL/GenBank/DDBJ whole genome shotgun (WGS) entry which is preliminary data.</text>
</comment>
<dbReference type="Pfam" id="PF00072">
    <property type="entry name" value="Response_reg"/>
    <property type="match status" value="2"/>
</dbReference>
<evidence type="ECO:0000313" key="4">
    <source>
        <dbReference type="EMBL" id="NEZ57169.1"/>
    </source>
</evidence>
<keyword evidence="1 2" id="KW-0597">Phosphoprotein</keyword>
<sequence length="292" mass="32076">MTKKILLITSDSSLCNTLRSWFTQCNYEIVLATQGGDEGILLAVTEAPDIILIDTDLPVISGWQTIKILKASTVTQKIPIVALTVCTTEAERTKVQKSGCDACELKPVDLQSILATVKTLLGPVPIASETTNSLLFRNPSRLSQGLLSASQNQVVYIEDSPLDSQAMAAIIQGAGYGYQNISKPLETMPRLLEFRPQLIFLDLVMPYTNGYELCAQIRRTASLRRTPVIMVTSNDGLIDRVRARLVGASGFFSKPVKKEKILKVLNKYLASNDQHLAERSYQGEFLKLVGLG</sequence>
<evidence type="ECO:0000256" key="1">
    <source>
        <dbReference type="ARBA" id="ARBA00022553"/>
    </source>
</evidence>
<dbReference type="SMART" id="SM00448">
    <property type="entry name" value="REC"/>
    <property type="match status" value="2"/>
</dbReference>